<dbReference type="NCBIfam" id="TIGR02929">
    <property type="entry name" value="anfG_nitrog"/>
    <property type="match status" value="1"/>
</dbReference>
<evidence type="ECO:0000256" key="4">
    <source>
        <dbReference type="ARBA" id="ARBA00012773"/>
    </source>
</evidence>
<evidence type="ECO:0000256" key="7">
    <source>
        <dbReference type="ARBA" id="ARBA00022741"/>
    </source>
</evidence>
<accession>A0ABX0SHD4</accession>
<dbReference type="Proteomes" id="UP000749311">
    <property type="component" value="Unassembled WGS sequence"/>
</dbReference>
<evidence type="ECO:0000313" key="16">
    <source>
        <dbReference type="Proteomes" id="UP000749311"/>
    </source>
</evidence>
<evidence type="ECO:0000256" key="9">
    <source>
        <dbReference type="ARBA" id="ARBA00023002"/>
    </source>
</evidence>
<keyword evidence="6" id="KW-0479">Metal-binding</keyword>
<evidence type="ECO:0000313" key="15">
    <source>
        <dbReference type="EMBL" id="NIH57813.1"/>
    </source>
</evidence>
<keyword evidence="12" id="KW-0535">Nitrogen fixation</keyword>
<dbReference type="EC" id="1.18.6.1" evidence="4"/>
<comment type="function">
    <text evidence="2">The key enzymatic reactions in nitrogen fixation are catalyzed by the nitrogenase complex, which has 2 components: the iron protein (component 2) and a component 1 which is either a molybdenum-iron protein, a vanadium-iron, or an iron-iron protein.</text>
</comment>
<keyword evidence="7" id="KW-0547">Nucleotide-binding</keyword>
<protein>
    <recommendedName>
        <fullName evidence="5">Nitrogenase iron-iron protein delta chain</fullName>
        <ecNumber evidence="4">1.18.6.1</ecNumber>
    </recommendedName>
    <alternativeName>
        <fullName evidence="13">Nitrogenase component I</fullName>
    </alternativeName>
</protein>
<dbReference type="InterPro" id="IPR004349">
    <property type="entry name" value="V/Nase_d_su"/>
</dbReference>
<dbReference type="InterPro" id="IPR014278">
    <property type="entry name" value="Nase_Fe-Fe_dsu"/>
</dbReference>
<evidence type="ECO:0000256" key="5">
    <source>
        <dbReference type="ARBA" id="ARBA00015525"/>
    </source>
</evidence>
<evidence type="ECO:0000256" key="1">
    <source>
        <dbReference type="ARBA" id="ARBA00001915"/>
    </source>
</evidence>
<evidence type="ECO:0000256" key="14">
    <source>
        <dbReference type="ARBA" id="ARBA00047967"/>
    </source>
</evidence>
<name>A0ABX0SHD4_9ACTN</name>
<evidence type="ECO:0000256" key="12">
    <source>
        <dbReference type="ARBA" id="ARBA00023231"/>
    </source>
</evidence>
<evidence type="ECO:0000256" key="13">
    <source>
        <dbReference type="ARBA" id="ARBA00030899"/>
    </source>
</evidence>
<sequence length="117" mass="13924">MTEEKQSEYMELLLDHIMKKCLWQFHSRAWDRERQNEHILGMTCDLLCGEEIVPSTPEDKCYYADALDLSRAYRNKFGWLDDLSAQEIRQVMQALREKLDYLTITGSLNEELTDTHY</sequence>
<dbReference type="GO" id="GO:0016163">
    <property type="term" value="F:nitrogenase activity"/>
    <property type="evidence" value="ECO:0007669"/>
    <property type="project" value="UniProtKB-EC"/>
</dbReference>
<comment type="cofactor">
    <cofactor evidence="1">
        <name>iron-sulfur cluster</name>
        <dbReference type="ChEBI" id="CHEBI:30408"/>
    </cofactor>
</comment>
<evidence type="ECO:0000256" key="6">
    <source>
        <dbReference type="ARBA" id="ARBA00022723"/>
    </source>
</evidence>
<organism evidence="15 16">
    <name type="scientific">Brooklawnia cerclae</name>
    <dbReference type="NCBI Taxonomy" id="349934"/>
    <lineage>
        <taxon>Bacteria</taxon>
        <taxon>Bacillati</taxon>
        <taxon>Actinomycetota</taxon>
        <taxon>Actinomycetes</taxon>
        <taxon>Propionibacteriales</taxon>
        <taxon>Propionibacteriaceae</taxon>
        <taxon>Brooklawnia</taxon>
    </lineage>
</organism>
<evidence type="ECO:0000256" key="11">
    <source>
        <dbReference type="ARBA" id="ARBA00023014"/>
    </source>
</evidence>
<evidence type="ECO:0000256" key="10">
    <source>
        <dbReference type="ARBA" id="ARBA00023004"/>
    </source>
</evidence>
<comment type="caution">
    <text evidence="15">The sequence shown here is derived from an EMBL/GenBank/DDBJ whole genome shotgun (WGS) entry which is preliminary data.</text>
</comment>
<comment type="catalytic activity">
    <reaction evidence="14">
        <text>N2 + 8 reduced [2Fe-2S]-[ferredoxin] + 16 ATP + 16 H2O = H2 + 8 oxidized [2Fe-2S]-[ferredoxin] + 2 NH4(+) + 16 ADP + 16 phosphate + 6 H(+)</text>
        <dbReference type="Rhea" id="RHEA:21448"/>
        <dbReference type="Rhea" id="RHEA-COMP:10000"/>
        <dbReference type="Rhea" id="RHEA-COMP:10001"/>
        <dbReference type="ChEBI" id="CHEBI:15377"/>
        <dbReference type="ChEBI" id="CHEBI:15378"/>
        <dbReference type="ChEBI" id="CHEBI:17997"/>
        <dbReference type="ChEBI" id="CHEBI:18276"/>
        <dbReference type="ChEBI" id="CHEBI:28938"/>
        <dbReference type="ChEBI" id="CHEBI:30616"/>
        <dbReference type="ChEBI" id="CHEBI:33737"/>
        <dbReference type="ChEBI" id="CHEBI:33738"/>
        <dbReference type="ChEBI" id="CHEBI:43474"/>
        <dbReference type="ChEBI" id="CHEBI:456216"/>
        <dbReference type="EC" id="1.18.6.1"/>
    </reaction>
</comment>
<keyword evidence="8" id="KW-0067">ATP-binding</keyword>
<keyword evidence="10" id="KW-0408">Iron</keyword>
<evidence type="ECO:0000256" key="2">
    <source>
        <dbReference type="ARBA" id="ARBA00004064"/>
    </source>
</evidence>
<keyword evidence="9 15" id="KW-0560">Oxidoreductase</keyword>
<evidence type="ECO:0000256" key="8">
    <source>
        <dbReference type="ARBA" id="ARBA00022840"/>
    </source>
</evidence>
<gene>
    <name evidence="15" type="ORF">FB473_002458</name>
</gene>
<keyword evidence="11" id="KW-0411">Iron-sulfur</keyword>
<keyword evidence="16" id="KW-1185">Reference proteome</keyword>
<dbReference type="RefSeq" id="WP_167168137.1">
    <property type="nucleotide sequence ID" value="NZ_BAAAOO010000007.1"/>
</dbReference>
<dbReference type="Pfam" id="PF03139">
    <property type="entry name" value="AnfG_VnfG"/>
    <property type="match status" value="1"/>
</dbReference>
<evidence type="ECO:0000256" key="3">
    <source>
        <dbReference type="ARBA" id="ARBA00011515"/>
    </source>
</evidence>
<dbReference type="EMBL" id="JAAMOZ010000001">
    <property type="protein sequence ID" value="NIH57813.1"/>
    <property type="molecule type" value="Genomic_DNA"/>
</dbReference>
<proteinExistence type="predicted"/>
<comment type="subunit">
    <text evidence="3">Hexamer of two alpha, two beta, and two delta chains.</text>
</comment>
<reference evidence="15 16" key="1">
    <citation type="submission" date="2020-02" db="EMBL/GenBank/DDBJ databases">
        <title>Sequencing the genomes of 1000 actinobacteria strains.</title>
        <authorList>
            <person name="Klenk H.-P."/>
        </authorList>
    </citation>
    <scope>NUCLEOTIDE SEQUENCE [LARGE SCALE GENOMIC DNA]</scope>
    <source>
        <strain evidence="15 16">DSM 19609</strain>
    </source>
</reference>